<comment type="caution">
    <text evidence="2">The sequence shown here is derived from an EMBL/GenBank/DDBJ whole genome shotgun (WGS) entry which is preliminary data.</text>
</comment>
<dbReference type="Proteomes" id="UP001159363">
    <property type="component" value="Chromosome 3"/>
</dbReference>
<evidence type="ECO:0000313" key="2">
    <source>
        <dbReference type="EMBL" id="KAJ8890841.1"/>
    </source>
</evidence>
<name>A0ABQ9I3B3_9NEOP</name>
<organism evidence="2 3">
    <name type="scientific">Dryococelus australis</name>
    <dbReference type="NCBI Taxonomy" id="614101"/>
    <lineage>
        <taxon>Eukaryota</taxon>
        <taxon>Metazoa</taxon>
        <taxon>Ecdysozoa</taxon>
        <taxon>Arthropoda</taxon>
        <taxon>Hexapoda</taxon>
        <taxon>Insecta</taxon>
        <taxon>Pterygota</taxon>
        <taxon>Neoptera</taxon>
        <taxon>Polyneoptera</taxon>
        <taxon>Phasmatodea</taxon>
        <taxon>Verophasmatodea</taxon>
        <taxon>Anareolatae</taxon>
        <taxon>Phasmatidae</taxon>
        <taxon>Eurycanthinae</taxon>
        <taxon>Dryococelus</taxon>
    </lineage>
</organism>
<gene>
    <name evidence="2" type="ORF">PR048_010350</name>
</gene>
<sequence length="145" mass="16360">MHVLSWGSTSLVERVPKSQPTAVSKQPIRVGQPDAPYLPSNPEQNCNETTRPYNTDAILDQCTKRKLVYNLGGRNKEESTATLLEKFYYVVLPQNHAAVQSILDERQNVFTTMAPLQHTTVAEHHIPTVHNEAIYTVPMKYGPYP</sequence>
<evidence type="ECO:0000313" key="3">
    <source>
        <dbReference type="Proteomes" id="UP001159363"/>
    </source>
</evidence>
<dbReference type="EMBL" id="JARBHB010000003">
    <property type="protein sequence ID" value="KAJ8890841.1"/>
    <property type="molecule type" value="Genomic_DNA"/>
</dbReference>
<evidence type="ECO:0000256" key="1">
    <source>
        <dbReference type="SAM" id="MobiDB-lite"/>
    </source>
</evidence>
<proteinExistence type="predicted"/>
<accession>A0ABQ9I3B3</accession>
<feature type="compositionally biased region" description="Polar residues" evidence="1">
    <location>
        <begin position="41"/>
        <end position="52"/>
    </location>
</feature>
<feature type="region of interest" description="Disordered" evidence="1">
    <location>
        <begin position="15"/>
        <end position="52"/>
    </location>
</feature>
<protein>
    <submittedName>
        <fullName evidence="2">Uncharacterized protein</fullName>
    </submittedName>
</protein>
<reference evidence="2 3" key="1">
    <citation type="submission" date="2023-02" db="EMBL/GenBank/DDBJ databases">
        <title>LHISI_Scaffold_Assembly.</title>
        <authorList>
            <person name="Stuart O.P."/>
            <person name="Cleave R."/>
            <person name="Magrath M.J.L."/>
            <person name="Mikheyev A.S."/>
        </authorList>
    </citation>
    <scope>NUCLEOTIDE SEQUENCE [LARGE SCALE GENOMIC DNA]</scope>
    <source>
        <strain evidence="2">Daus_M_001</strain>
        <tissue evidence="2">Leg muscle</tissue>
    </source>
</reference>
<keyword evidence="3" id="KW-1185">Reference proteome</keyword>